<reference evidence="2" key="1">
    <citation type="journal article" date="2014" name="Front. Microbiol.">
        <title>High frequency of phylogenetically diverse reductive dehalogenase-homologous genes in deep subseafloor sedimentary metagenomes.</title>
        <authorList>
            <person name="Kawai M."/>
            <person name="Futagami T."/>
            <person name="Toyoda A."/>
            <person name="Takaki Y."/>
            <person name="Nishi S."/>
            <person name="Hori S."/>
            <person name="Arai W."/>
            <person name="Tsubouchi T."/>
            <person name="Morono Y."/>
            <person name="Uchiyama I."/>
            <person name="Ito T."/>
            <person name="Fujiyama A."/>
            <person name="Inagaki F."/>
            <person name="Takami H."/>
        </authorList>
    </citation>
    <scope>NUCLEOTIDE SEQUENCE</scope>
    <source>
        <strain evidence="2">Expedition CK06-06</strain>
    </source>
</reference>
<dbReference type="SUPFAM" id="SSF55931">
    <property type="entry name" value="Glutamine synthetase/guanido kinase"/>
    <property type="match status" value="1"/>
</dbReference>
<dbReference type="GO" id="GO:0004356">
    <property type="term" value="F:glutamine synthetase activity"/>
    <property type="evidence" value="ECO:0007669"/>
    <property type="project" value="InterPro"/>
</dbReference>
<gene>
    <name evidence="2" type="ORF">S01H4_10331</name>
</gene>
<evidence type="ECO:0000313" key="2">
    <source>
        <dbReference type="EMBL" id="GAG63732.1"/>
    </source>
</evidence>
<organism evidence="2">
    <name type="scientific">marine sediment metagenome</name>
    <dbReference type="NCBI Taxonomy" id="412755"/>
    <lineage>
        <taxon>unclassified sequences</taxon>
        <taxon>metagenomes</taxon>
        <taxon>ecological metagenomes</taxon>
    </lineage>
</organism>
<dbReference type="AlphaFoldDB" id="X1A0R1"/>
<name>X1A0R1_9ZZZZ</name>
<feature type="non-terminal residue" evidence="2">
    <location>
        <position position="1"/>
    </location>
</feature>
<sequence>LDFMEKSQFIQEVLGKEIVDIYLDVKRQEYKEYLDVKSKGLEAVKEWENKKYLERV</sequence>
<dbReference type="Gene3D" id="3.30.590.10">
    <property type="entry name" value="Glutamine synthetase/guanido kinase, catalytic domain"/>
    <property type="match status" value="1"/>
</dbReference>
<accession>X1A0R1</accession>
<feature type="domain" description="GS catalytic" evidence="1">
    <location>
        <begin position="1"/>
        <end position="51"/>
    </location>
</feature>
<evidence type="ECO:0000259" key="1">
    <source>
        <dbReference type="Pfam" id="PF00120"/>
    </source>
</evidence>
<dbReference type="InterPro" id="IPR008146">
    <property type="entry name" value="Gln_synth_cat_dom"/>
</dbReference>
<proteinExistence type="predicted"/>
<dbReference type="Pfam" id="PF00120">
    <property type="entry name" value="Gln-synt_C"/>
    <property type="match status" value="1"/>
</dbReference>
<protein>
    <recommendedName>
        <fullName evidence="1">GS catalytic domain-containing protein</fullName>
    </recommendedName>
</protein>
<comment type="caution">
    <text evidence="2">The sequence shown here is derived from an EMBL/GenBank/DDBJ whole genome shotgun (WGS) entry which is preliminary data.</text>
</comment>
<dbReference type="InterPro" id="IPR014746">
    <property type="entry name" value="Gln_synth/guanido_kin_cat_dom"/>
</dbReference>
<dbReference type="EMBL" id="BART01003928">
    <property type="protein sequence ID" value="GAG63732.1"/>
    <property type="molecule type" value="Genomic_DNA"/>
</dbReference>